<reference evidence="1" key="1">
    <citation type="journal article" date="2020" name="Nature">
        <title>Giant virus diversity and host interactions through global metagenomics.</title>
        <authorList>
            <person name="Schulz F."/>
            <person name="Roux S."/>
            <person name="Paez-Espino D."/>
            <person name="Jungbluth S."/>
            <person name="Walsh D.A."/>
            <person name="Denef V.J."/>
            <person name="McMahon K.D."/>
            <person name="Konstantinidis K.T."/>
            <person name="Eloe-Fadrosh E.A."/>
            <person name="Kyrpides N.C."/>
            <person name="Woyke T."/>
        </authorList>
    </citation>
    <scope>NUCLEOTIDE SEQUENCE</scope>
    <source>
        <strain evidence="1">GVMAG-M-3300023179-27</strain>
    </source>
</reference>
<protein>
    <submittedName>
        <fullName evidence="1">Uncharacterized protein</fullName>
    </submittedName>
</protein>
<dbReference type="EMBL" id="MN739776">
    <property type="protein sequence ID" value="QHT25902.1"/>
    <property type="molecule type" value="Genomic_DNA"/>
</dbReference>
<name>A0A6C0EAY8_9ZZZZ</name>
<proteinExistence type="predicted"/>
<organism evidence="1">
    <name type="scientific">viral metagenome</name>
    <dbReference type="NCBI Taxonomy" id="1070528"/>
    <lineage>
        <taxon>unclassified sequences</taxon>
        <taxon>metagenomes</taxon>
        <taxon>organismal metagenomes</taxon>
    </lineage>
</organism>
<evidence type="ECO:0000313" key="1">
    <source>
        <dbReference type="EMBL" id="QHT25902.1"/>
    </source>
</evidence>
<accession>A0A6C0EAY8</accession>
<sequence length="75" mass="9216">MEYEYKIKKLDKIDLNITTGDKLLFLEKDNMINKLVEEDWKLRKQRNDGFYQFMTLISERSYMNEIARDPKSYKK</sequence>
<dbReference type="AlphaFoldDB" id="A0A6C0EAY8"/>